<keyword evidence="3" id="KW-1185">Reference proteome</keyword>
<dbReference type="STRING" id="121616.GA0070216_108127"/>
<name>A0A1C4Z3R0_9ACTN</name>
<feature type="region of interest" description="Disordered" evidence="1">
    <location>
        <begin position="67"/>
        <end position="106"/>
    </location>
</feature>
<dbReference type="AlphaFoldDB" id="A0A1C4Z3R0"/>
<reference evidence="3" key="1">
    <citation type="submission" date="2016-06" db="EMBL/GenBank/DDBJ databases">
        <authorList>
            <person name="Varghese N."/>
            <person name="Submissions Spin"/>
        </authorList>
    </citation>
    <scope>NUCLEOTIDE SEQUENCE [LARGE SCALE GENOMIC DNA]</scope>
    <source>
        <strain evidence="3">DSM 44100</strain>
    </source>
</reference>
<dbReference type="Proteomes" id="UP000198797">
    <property type="component" value="Unassembled WGS sequence"/>
</dbReference>
<dbReference type="EMBL" id="FMCU01000008">
    <property type="protein sequence ID" value="SCF27649.1"/>
    <property type="molecule type" value="Genomic_DNA"/>
</dbReference>
<evidence type="ECO:0000313" key="3">
    <source>
        <dbReference type="Proteomes" id="UP000198797"/>
    </source>
</evidence>
<protein>
    <recommendedName>
        <fullName evidence="4">ATP-binding cassette, subfamily B</fullName>
    </recommendedName>
</protein>
<evidence type="ECO:0000256" key="1">
    <source>
        <dbReference type="SAM" id="MobiDB-lite"/>
    </source>
</evidence>
<accession>A0A1C4Z3R0</accession>
<proteinExistence type="predicted"/>
<gene>
    <name evidence="2" type="ORF">GA0070216_108127</name>
</gene>
<evidence type="ECO:0008006" key="4">
    <source>
        <dbReference type="Google" id="ProtNLM"/>
    </source>
</evidence>
<evidence type="ECO:0000313" key="2">
    <source>
        <dbReference type="EMBL" id="SCF27649.1"/>
    </source>
</evidence>
<sequence length="106" mass="11132">MVRARPACTTATGTPGQRLLRLLDGTLGLIPAPVETEQGTIVESGPHADLVDAGGNYARLWTAWADRATAGPGPTRRGRTVDSGGPSTPQPRHGRWTGPPLTAQRE</sequence>
<organism evidence="2 3">
    <name type="scientific">Micromonospora matsumotoense</name>
    <dbReference type="NCBI Taxonomy" id="121616"/>
    <lineage>
        <taxon>Bacteria</taxon>
        <taxon>Bacillati</taxon>
        <taxon>Actinomycetota</taxon>
        <taxon>Actinomycetes</taxon>
        <taxon>Micromonosporales</taxon>
        <taxon>Micromonosporaceae</taxon>
        <taxon>Micromonospora</taxon>
    </lineage>
</organism>